<dbReference type="OrthoDB" id="9769158at2"/>
<organism evidence="5 6">
    <name type="scientific">Bermanella marisrubri</name>
    <dbReference type="NCBI Taxonomy" id="207949"/>
    <lineage>
        <taxon>Bacteria</taxon>
        <taxon>Pseudomonadati</taxon>
        <taxon>Pseudomonadota</taxon>
        <taxon>Gammaproteobacteria</taxon>
        <taxon>Oceanospirillales</taxon>
        <taxon>Oceanospirillaceae</taxon>
        <taxon>Bermanella</taxon>
    </lineage>
</organism>
<dbReference type="FunFam" id="3.40.30.10:FF:000058">
    <property type="entry name" value="Glutathione S-transferase, omega"/>
    <property type="match status" value="1"/>
</dbReference>
<feature type="domain" description="GST C-terminal" evidence="4">
    <location>
        <begin position="163"/>
        <end position="287"/>
    </location>
</feature>
<keyword evidence="5" id="KW-0808">Transferase</keyword>
<dbReference type="EMBL" id="AAQH01000018">
    <property type="protein sequence ID" value="EAT11415.1"/>
    <property type="molecule type" value="Genomic_DNA"/>
</dbReference>
<dbReference type="Proteomes" id="UP000004263">
    <property type="component" value="Unassembled WGS sequence"/>
</dbReference>
<dbReference type="CDD" id="cd03190">
    <property type="entry name" value="GST_C_Omega_like"/>
    <property type="match status" value="1"/>
</dbReference>
<dbReference type="SFLD" id="SFLDG01148">
    <property type="entry name" value="Xi_(cytGST)"/>
    <property type="match status" value="1"/>
</dbReference>
<dbReference type="PROSITE" id="PS50405">
    <property type="entry name" value="GST_CTER"/>
    <property type="match status" value="1"/>
</dbReference>
<evidence type="ECO:0000259" key="4">
    <source>
        <dbReference type="PROSITE" id="PS50405"/>
    </source>
</evidence>
<sequence length="315" mass="37388">MGLLIEGQWHDQWYDTKSQGGRFKRQESEFRHTISPDGPFKPESDRYHLYVSMACPWAHRALIFRKLKDLSEHISVSVVHPNMLSNGWEFRQDDGFYKDHLYDFEFAHQLYTKAKSDYTGRVTVPILWDKQSQTIVNNESSEIIRIFNSAFNELTGNNHDYYPQTLQSEIDAVNERIYHTVNNGVYKAGFATTQDAYKEAFNELFDSLDWIEQRLSEHRYMVGDQITEADWRLFTTLVRFDAVYVGHFKCNKKRIVDYPNMWAYLRELYQHADVATTVHMDQIKRHYYYSHTMINPTQVIPEGPDLDFWAPHDRD</sequence>
<comment type="caution">
    <text evidence="5">The sequence shown here is derived from an EMBL/GenBank/DDBJ whole genome shotgun (WGS) entry which is preliminary data.</text>
</comment>
<dbReference type="Pfam" id="PF13409">
    <property type="entry name" value="GST_N_2"/>
    <property type="match status" value="1"/>
</dbReference>
<evidence type="ECO:0000256" key="2">
    <source>
        <dbReference type="PIRSR" id="PIRSR015753-2"/>
    </source>
</evidence>
<dbReference type="InterPro" id="IPR016639">
    <property type="entry name" value="GST_Omega/GSH"/>
</dbReference>
<dbReference type="PANTHER" id="PTHR32419:SF6">
    <property type="entry name" value="GLUTATHIONE S-TRANSFERASE OMEGA-LIKE 1-RELATED"/>
    <property type="match status" value="1"/>
</dbReference>
<dbReference type="Gene3D" id="3.40.30.10">
    <property type="entry name" value="Glutaredoxin"/>
    <property type="match status" value="1"/>
</dbReference>
<dbReference type="SFLD" id="SFLDG01206">
    <property type="entry name" value="Xi.1"/>
    <property type="match status" value="1"/>
</dbReference>
<dbReference type="InterPro" id="IPR010987">
    <property type="entry name" value="Glutathione-S-Trfase_C-like"/>
</dbReference>
<keyword evidence="6" id="KW-1185">Reference proteome</keyword>
<name>Q1MZJ6_9GAMM</name>
<feature type="binding site" evidence="2">
    <location>
        <begin position="121"/>
        <end position="124"/>
    </location>
    <ligand>
        <name>glutathione</name>
        <dbReference type="ChEBI" id="CHEBI:57925"/>
    </ligand>
</feature>
<dbReference type="PANTHER" id="PTHR32419">
    <property type="entry name" value="GLUTATHIONYL-HYDROQUINONE REDUCTASE"/>
    <property type="match status" value="1"/>
</dbReference>
<proteinExistence type="predicted"/>
<dbReference type="HOGENOM" id="CLU_037263_1_0_6"/>
<dbReference type="SFLD" id="SFLDS00019">
    <property type="entry name" value="Glutathione_Transferase_(cytos"/>
    <property type="match status" value="1"/>
</dbReference>
<dbReference type="Gene3D" id="1.20.1050.10">
    <property type="match status" value="1"/>
</dbReference>
<dbReference type="InterPro" id="IPR040079">
    <property type="entry name" value="Glutathione_S-Trfase"/>
</dbReference>
<dbReference type="Pfam" id="PF13410">
    <property type="entry name" value="GST_C_2"/>
    <property type="match status" value="1"/>
</dbReference>
<dbReference type="AlphaFoldDB" id="Q1MZJ6"/>
<feature type="site" description="Lowers pKa of active site Cys" evidence="3">
    <location>
        <position position="287"/>
    </location>
</feature>
<feature type="binding site" evidence="2">
    <location>
        <position position="88"/>
    </location>
    <ligand>
        <name>glutathione</name>
        <dbReference type="ChEBI" id="CHEBI:57925"/>
    </ligand>
</feature>
<dbReference type="PIRSF" id="PIRSF015753">
    <property type="entry name" value="GST"/>
    <property type="match status" value="1"/>
</dbReference>
<dbReference type="GO" id="GO:0005737">
    <property type="term" value="C:cytoplasm"/>
    <property type="evidence" value="ECO:0007669"/>
    <property type="project" value="TreeGrafter"/>
</dbReference>
<evidence type="ECO:0000256" key="1">
    <source>
        <dbReference type="PIRSR" id="PIRSR015753-1"/>
    </source>
</evidence>
<dbReference type="SUPFAM" id="SSF52833">
    <property type="entry name" value="Thioredoxin-like"/>
    <property type="match status" value="1"/>
</dbReference>
<dbReference type="GO" id="GO:0004364">
    <property type="term" value="F:glutathione transferase activity"/>
    <property type="evidence" value="ECO:0007669"/>
    <property type="project" value="InterPro"/>
</dbReference>
<dbReference type="InterPro" id="IPR004045">
    <property type="entry name" value="Glutathione_S-Trfase_N"/>
</dbReference>
<dbReference type="InterPro" id="IPR036282">
    <property type="entry name" value="Glutathione-S-Trfase_C_sf"/>
</dbReference>
<dbReference type="RefSeq" id="WP_007016634.1">
    <property type="nucleotide sequence ID" value="NZ_AAQH01000018.1"/>
</dbReference>
<feature type="active site" description="Proton donor/acceptor" evidence="1">
    <location>
        <position position="186"/>
    </location>
</feature>
<feature type="site" description="Lowers pKa of active site Cys" evidence="3">
    <location>
        <position position="244"/>
    </location>
</feature>
<dbReference type="InterPro" id="IPR036249">
    <property type="entry name" value="Thioredoxin-like_sf"/>
</dbReference>
<gene>
    <name evidence="5" type="ORF">RED65_05847</name>
</gene>
<feature type="binding site" evidence="2">
    <location>
        <begin position="139"/>
        <end position="140"/>
    </location>
    <ligand>
        <name>glutathione</name>
        <dbReference type="ChEBI" id="CHEBI:57925"/>
    </ligand>
</feature>
<dbReference type="SUPFAM" id="SSF47616">
    <property type="entry name" value="GST C-terminal domain-like"/>
    <property type="match status" value="1"/>
</dbReference>
<accession>Q1MZJ6</accession>
<reference evidence="5 6" key="1">
    <citation type="submission" date="2006-03" db="EMBL/GenBank/DDBJ databases">
        <authorList>
            <person name="Pinhassi J."/>
            <person name="Pedros-Alio C."/>
            <person name="Ferriera S."/>
            <person name="Johnson J."/>
            <person name="Kravitz S."/>
            <person name="Halpern A."/>
            <person name="Remington K."/>
            <person name="Beeson K."/>
            <person name="Tran B."/>
            <person name="Rogers Y.-H."/>
            <person name="Friedman R."/>
            <person name="Venter J.C."/>
        </authorList>
    </citation>
    <scope>NUCLEOTIDE SEQUENCE [LARGE SCALE GENOMIC DNA]</scope>
    <source>
        <strain evidence="5 6">RED65</strain>
    </source>
</reference>
<protein>
    <submittedName>
        <fullName evidence="5">Predicted glutathione S-transferase</fullName>
    </submittedName>
</protein>
<evidence type="ECO:0000313" key="5">
    <source>
        <dbReference type="EMBL" id="EAT11415.1"/>
    </source>
</evidence>
<evidence type="ECO:0000313" key="6">
    <source>
        <dbReference type="Proteomes" id="UP000004263"/>
    </source>
</evidence>
<dbReference type="STRING" id="207949.RED65_05847"/>
<evidence type="ECO:0000256" key="3">
    <source>
        <dbReference type="PIRSR" id="PIRSR015753-3"/>
    </source>
</evidence>
<feature type="active site" description="Nucleophile" evidence="1">
    <location>
        <position position="55"/>
    </location>
</feature>
<dbReference type="InterPro" id="IPR047047">
    <property type="entry name" value="GST_Omega-like_C"/>
</dbReference>